<sequence length="499" mass="51925">MGAIPLLAACGGGGGSDGGSGNRAPVFSSPAQVTIDEGATGEIYTVSVSDPDGDPVEVTVSAQNDADIFYYEDNFRKIVLNSPLDFEIPADANADNVYEVRFTARDTASGLETQFDLRITVSDVPEDGALTQIGSGFSQPLFVAPIPGTQLLAVVEKGGVIRVLDPSAGTVDSVPMLDVSSDIATDGERGLLGLAFSPDFANDRQVYVNLTNSSGATEIRRYQMFAGSDTQADPATADLIFTTPQPASNHNAGWIGFSNDGLLYIPLGDGGGAGDPDGNAQDVNEVLGKVLRVDVSGDDFPADDARDYAIPAGNPFASGGGRPEIFATGLRNPYRCSVDPVTGDLFIGDVGQGAIEEIDRLAPDAAGTNFGWNLQEGTQSYAGGADSVDFTDPVAEYGHGSGPLQGNSVTGGYVYRGAVAAVQDHYVFGDFVSGNYWSVPVADLQTGSTVPSSQFQRLNDLFPADTGTVSNISSFGLDADGNLLIVDYGGSLYRLDPML</sequence>
<dbReference type="SUPFAM" id="SSF50952">
    <property type="entry name" value="Soluble quinoprotein glucose dehydrogenase"/>
    <property type="match status" value="1"/>
</dbReference>
<dbReference type="AlphaFoldDB" id="A0A399RHQ1"/>
<dbReference type="Proteomes" id="UP000266385">
    <property type="component" value="Unassembled WGS sequence"/>
</dbReference>
<dbReference type="Pfam" id="PF07995">
    <property type="entry name" value="GSDH"/>
    <property type="match status" value="1"/>
</dbReference>
<gene>
    <name evidence="2" type="ORF">D1223_04850</name>
</gene>
<protein>
    <submittedName>
        <fullName evidence="2">Cadherin domain-containing protein</fullName>
    </submittedName>
</protein>
<proteinExistence type="predicted"/>
<evidence type="ECO:0000313" key="3">
    <source>
        <dbReference type="Proteomes" id="UP000266385"/>
    </source>
</evidence>
<dbReference type="PANTHER" id="PTHR19328:SF75">
    <property type="entry name" value="ALDOSE SUGAR DEHYDROGENASE YLII"/>
    <property type="match status" value="1"/>
</dbReference>
<dbReference type="InterPro" id="IPR011042">
    <property type="entry name" value="6-blade_b-propeller_TolB-like"/>
</dbReference>
<dbReference type="GO" id="GO:0007156">
    <property type="term" value="P:homophilic cell adhesion via plasma membrane adhesion molecules"/>
    <property type="evidence" value="ECO:0007669"/>
    <property type="project" value="InterPro"/>
</dbReference>
<feature type="domain" description="Cadherin" evidence="1">
    <location>
        <begin position="27"/>
        <end position="142"/>
    </location>
</feature>
<dbReference type="OrthoDB" id="9773411at2"/>
<evidence type="ECO:0000313" key="2">
    <source>
        <dbReference type="EMBL" id="RIJ29994.1"/>
    </source>
</evidence>
<accession>A0A399RHQ1</accession>
<dbReference type="InterPro" id="IPR012938">
    <property type="entry name" value="Glc/Sorbosone_DH"/>
</dbReference>
<dbReference type="InterPro" id="IPR011041">
    <property type="entry name" value="Quinoprot_gluc/sorb_DH_b-prop"/>
</dbReference>
<dbReference type="Gene3D" id="2.60.40.60">
    <property type="entry name" value="Cadherins"/>
    <property type="match status" value="1"/>
</dbReference>
<dbReference type="GO" id="GO:0016020">
    <property type="term" value="C:membrane"/>
    <property type="evidence" value="ECO:0007669"/>
    <property type="project" value="InterPro"/>
</dbReference>
<dbReference type="PROSITE" id="PS50268">
    <property type="entry name" value="CADHERIN_2"/>
    <property type="match status" value="1"/>
</dbReference>
<organism evidence="2 3">
    <name type="scientific">Henriciella mobilis</name>
    <dbReference type="NCBI Taxonomy" id="2305467"/>
    <lineage>
        <taxon>Bacteria</taxon>
        <taxon>Pseudomonadati</taxon>
        <taxon>Pseudomonadota</taxon>
        <taxon>Alphaproteobacteria</taxon>
        <taxon>Hyphomonadales</taxon>
        <taxon>Hyphomonadaceae</taxon>
        <taxon>Henriciella</taxon>
    </lineage>
</organism>
<comment type="caution">
    <text evidence="2">The sequence shown here is derived from an EMBL/GenBank/DDBJ whole genome shotgun (WGS) entry which is preliminary data.</text>
</comment>
<dbReference type="InterPro" id="IPR015919">
    <property type="entry name" value="Cadherin-like_sf"/>
</dbReference>
<dbReference type="SUPFAM" id="SSF49313">
    <property type="entry name" value="Cadherin-like"/>
    <property type="match status" value="1"/>
</dbReference>
<dbReference type="InterPro" id="IPR002126">
    <property type="entry name" value="Cadherin-like_dom"/>
</dbReference>
<dbReference type="EMBL" id="QWFX01000006">
    <property type="protein sequence ID" value="RIJ29994.1"/>
    <property type="molecule type" value="Genomic_DNA"/>
</dbReference>
<reference evidence="2 3" key="1">
    <citation type="submission" date="2018-08" db="EMBL/GenBank/DDBJ databases">
        <title>Henriciella mobilis sp. nov., isolated from seawater.</title>
        <authorList>
            <person name="Cheng H."/>
            <person name="Wu Y.-H."/>
            <person name="Xu X.-W."/>
            <person name="Guo L.-L."/>
        </authorList>
    </citation>
    <scope>NUCLEOTIDE SEQUENCE [LARGE SCALE GENOMIC DNA]</scope>
    <source>
        <strain evidence="2 3">JN25</strain>
    </source>
</reference>
<dbReference type="Gene3D" id="2.120.10.30">
    <property type="entry name" value="TolB, C-terminal domain"/>
    <property type="match status" value="1"/>
</dbReference>
<dbReference type="GO" id="GO:0005509">
    <property type="term" value="F:calcium ion binding"/>
    <property type="evidence" value="ECO:0007669"/>
    <property type="project" value="InterPro"/>
</dbReference>
<evidence type="ECO:0000259" key="1">
    <source>
        <dbReference type="PROSITE" id="PS50268"/>
    </source>
</evidence>
<keyword evidence="3" id="KW-1185">Reference proteome</keyword>
<name>A0A399RHQ1_9PROT</name>
<dbReference type="PANTHER" id="PTHR19328">
    <property type="entry name" value="HEDGEHOG-INTERACTING PROTEIN"/>
    <property type="match status" value="1"/>
</dbReference>